<protein>
    <submittedName>
        <fullName evidence="1">Uncharacterized protein</fullName>
    </submittedName>
</protein>
<organism evidence="1 2">
    <name type="scientific">Kordia algicida OT-1</name>
    <dbReference type="NCBI Taxonomy" id="391587"/>
    <lineage>
        <taxon>Bacteria</taxon>
        <taxon>Pseudomonadati</taxon>
        <taxon>Bacteroidota</taxon>
        <taxon>Flavobacteriia</taxon>
        <taxon>Flavobacteriales</taxon>
        <taxon>Flavobacteriaceae</taxon>
        <taxon>Kordia</taxon>
    </lineage>
</organism>
<dbReference type="AlphaFoldDB" id="A9E6A2"/>
<comment type="caution">
    <text evidence="1">The sequence shown here is derived from an EMBL/GenBank/DDBJ whole genome shotgun (WGS) entry which is preliminary data.</text>
</comment>
<dbReference type="EMBL" id="ABIB01000011">
    <property type="protein sequence ID" value="EDP94997.1"/>
    <property type="molecule type" value="Genomic_DNA"/>
</dbReference>
<proteinExistence type="predicted"/>
<evidence type="ECO:0000313" key="2">
    <source>
        <dbReference type="Proteomes" id="UP000002945"/>
    </source>
</evidence>
<name>A9E6A2_9FLAO</name>
<dbReference type="RefSeq" id="WP_007092903.1">
    <property type="nucleotide sequence ID" value="NZ_CP142125.1"/>
</dbReference>
<evidence type="ECO:0000313" key="1">
    <source>
        <dbReference type="EMBL" id="EDP94997.1"/>
    </source>
</evidence>
<dbReference type="STRING" id="391587.KAOT1_01639"/>
<reference evidence="1 2" key="1">
    <citation type="journal article" date="2011" name="J. Bacteriol.">
        <title>Genome sequence of the algicidal bacterium Kordia algicida OT-1.</title>
        <authorList>
            <person name="Lee H.S."/>
            <person name="Kang S.G."/>
            <person name="Kwon K.K."/>
            <person name="Lee J.H."/>
            <person name="Kim S.J."/>
        </authorList>
    </citation>
    <scope>NUCLEOTIDE SEQUENCE [LARGE SCALE GENOMIC DNA]</scope>
    <source>
        <strain evidence="1 2">OT-1</strain>
    </source>
</reference>
<keyword evidence="2" id="KW-1185">Reference proteome</keyword>
<dbReference type="OrthoDB" id="921445at2"/>
<dbReference type="HOGENOM" id="CLU_3201065_0_0_10"/>
<gene>
    <name evidence="1" type="ORF">KAOT1_01639</name>
</gene>
<accession>A9E6A2</accession>
<sequence>MKNYFGAFLIFLLTTSGIFAQINFEKGHFITENGIKTDCFIKNEG</sequence>
<dbReference type="Proteomes" id="UP000002945">
    <property type="component" value="Unassembled WGS sequence"/>
</dbReference>